<dbReference type="InterPro" id="IPR002655">
    <property type="entry name" value="Acyl-CoA_oxidase_C"/>
</dbReference>
<dbReference type="PANTHER" id="PTHR10909:SF390">
    <property type="entry name" value="PEROXISOMAL ACYL-COENZYME A OXIDASE 3"/>
    <property type="match status" value="1"/>
</dbReference>
<dbReference type="FunFam" id="1.20.140.10:FF:000010">
    <property type="entry name" value="Acyl-coenzyme A oxidase"/>
    <property type="match status" value="1"/>
</dbReference>
<reference evidence="18" key="1">
    <citation type="submission" date="2023-10" db="EMBL/GenBank/DDBJ databases">
        <title>Genome assembly of Pristionchus species.</title>
        <authorList>
            <person name="Yoshida K."/>
            <person name="Sommer R.J."/>
        </authorList>
    </citation>
    <scope>NUCLEOTIDE SEQUENCE</scope>
    <source>
        <strain evidence="18">RS0144</strain>
    </source>
</reference>
<dbReference type="GO" id="GO:0071949">
    <property type="term" value="F:FAD binding"/>
    <property type="evidence" value="ECO:0007669"/>
    <property type="project" value="InterPro"/>
</dbReference>
<evidence type="ECO:0000259" key="15">
    <source>
        <dbReference type="Pfam" id="PF01756"/>
    </source>
</evidence>
<keyword evidence="9" id="KW-0067">ATP-binding</keyword>
<feature type="non-terminal residue" evidence="18">
    <location>
        <position position="614"/>
    </location>
</feature>
<dbReference type="PANTHER" id="PTHR10909">
    <property type="entry name" value="ELECTRON TRANSPORT OXIDOREDUCTASE"/>
    <property type="match status" value="1"/>
</dbReference>
<keyword evidence="11" id="KW-0443">Lipid metabolism</keyword>
<dbReference type="Gene3D" id="1.10.540.10">
    <property type="entry name" value="Acyl-CoA dehydrogenase/oxidase, N-terminal domain"/>
    <property type="match status" value="1"/>
</dbReference>
<keyword evidence="5" id="KW-0285">Flavoprotein</keyword>
<dbReference type="GO" id="GO:0016402">
    <property type="term" value="F:pristanoyl-CoA oxidase activity"/>
    <property type="evidence" value="ECO:0007669"/>
    <property type="project" value="TreeGrafter"/>
</dbReference>
<dbReference type="PIRSF" id="PIRSF000168">
    <property type="entry name" value="Acyl-CoA_oxidase"/>
    <property type="match status" value="1"/>
</dbReference>
<dbReference type="Gene3D" id="1.20.140.10">
    <property type="entry name" value="Butyryl-CoA Dehydrogenase, subunit A, domain 3"/>
    <property type="match status" value="2"/>
</dbReference>
<dbReference type="SUPFAM" id="SSF47203">
    <property type="entry name" value="Acyl-CoA dehydrogenase C-terminal domain-like"/>
    <property type="match status" value="2"/>
</dbReference>
<evidence type="ECO:0000256" key="10">
    <source>
        <dbReference type="ARBA" id="ARBA00023002"/>
    </source>
</evidence>
<evidence type="ECO:0000313" key="18">
    <source>
        <dbReference type="EMBL" id="GMS94131.1"/>
    </source>
</evidence>
<evidence type="ECO:0000256" key="12">
    <source>
        <dbReference type="ARBA" id="ARBA00023140"/>
    </source>
</evidence>
<gene>
    <name evidence="18" type="ORF">PENTCL1PPCAC_16306</name>
</gene>
<feature type="domain" description="Acyl-CoA oxidase C-terminal" evidence="15">
    <location>
        <begin position="482"/>
        <end position="614"/>
    </location>
</feature>
<comment type="pathway">
    <text evidence="3">Lipid metabolism.</text>
</comment>
<dbReference type="Pfam" id="PF01756">
    <property type="entry name" value="ACOX"/>
    <property type="match status" value="1"/>
</dbReference>
<proteinExistence type="inferred from homology"/>
<feature type="domain" description="Acyl-coenzyme A oxidase N-terminal" evidence="16">
    <location>
        <begin position="20"/>
        <end position="125"/>
    </location>
</feature>
<dbReference type="Gene3D" id="2.40.110.10">
    <property type="entry name" value="Butyryl-CoA Dehydrogenase, subunit A, domain 2"/>
    <property type="match status" value="1"/>
</dbReference>
<dbReference type="InterPro" id="IPR012258">
    <property type="entry name" value="Acyl-CoA_oxidase"/>
</dbReference>
<evidence type="ECO:0000256" key="9">
    <source>
        <dbReference type="ARBA" id="ARBA00022840"/>
    </source>
</evidence>
<evidence type="ECO:0000256" key="1">
    <source>
        <dbReference type="ARBA" id="ARBA00001974"/>
    </source>
</evidence>
<dbReference type="GO" id="GO:0055088">
    <property type="term" value="P:lipid homeostasis"/>
    <property type="evidence" value="ECO:0007669"/>
    <property type="project" value="TreeGrafter"/>
</dbReference>
<comment type="caution">
    <text evidence="18">The sequence shown here is derived from an EMBL/GenBank/DDBJ whole genome shotgun (WGS) entry which is preliminary data.</text>
</comment>
<evidence type="ECO:0000256" key="14">
    <source>
        <dbReference type="PIRSR" id="PIRSR000168-2"/>
    </source>
</evidence>
<evidence type="ECO:0000256" key="11">
    <source>
        <dbReference type="ARBA" id="ARBA00023098"/>
    </source>
</evidence>
<evidence type="ECO:0000256" key="3">
    <source>
        <dbReference type="ARBA" id="ARBA00005189"/>
    </source>
</evidence>
<dbReference type="GO" id="GO:0033540">
    <property type="term" value="P:fatty acid beta-oxidation using acyl-CoA oxidase"/>
    <property type="evidence" value="ECO:0007669"/>
    <property type="project" value="TreeGrafter"/>
</dbReference>
<keyword evidence="10" id="KW-0560">Oxidoreductase</keyword>
<keyword evidence="6" id="KW-0547">Nucleotide-binding</keyword>
<evidence type="ECO:0000256" key="8">
    <source>
        <dbReference type="ARBA" id="ARBA00022832"/>
    </source>
</evidence>
<evidence type="ECO:0000256" key="6">
    <source>
        <dbReference type="ARBA" id="ARBA00022741"/>
    </source>
</evidence>
<dbReference type="InterPro" id="IPR046373">
    <property type="entry name" value="Acyl-CoA_Oxase/DH_mid-dom_sf"/>
</dbReference>
<dbReference type="GO" id="GO:0005504">
    <property type="term" value="F:fatty acid binding"/>
    <property type="evidence" value="ECO:0007669"/>
    <property type="project" value="TreeGrafter"/>
</dbReference>
<dbReference type="GO" id="GO:0005777">
    <property type="term" value="C:peroxisome"/>
    <property type="evidence" value="ECO:0007669"/>
    <property type="project" value="UniProtKB-SubCell"/>
</dbReference>
<dbReference type="InterPro" id="IPR036250">
    <property type="entry name" value="AcylCo_DH-like_C"/>
</dbReference>
<evidence type="ECO:0008006" key="20">
    <source>
        <dbReference type="Google" id="ProtNLM"/>
    </source>
</evidence>
<dbReference type="InterPro" id="IPR009100">
    <property type="entry name" value="AcylCoA_DH/oxidase_NM_dom_sf"/>
</dbReference>
<dbReference type="Pfam" id="PF14749">
    <property type="entry name" value="Acyl-CoA_ox_N"/>
    <property type="match status" value="1"/>
</dbReference>
<dbReference type="FunFam" id="2.40.110.10:FF:000040">
    <property type="entry name" value="Acyl-coenzyme A oxidase"/>
    <property type="match status" value="1"/>
</dbReference>
<dbReference type="EMBL" id="BTSX01000004">
    <property type="protein sequence ID" value="GMS94131.1"/>
    <property type="molecule type" value="Genomic_DNA"/>
</dbReference>
<dbReference type="InterPro" id="IPR055060">
    <property type="entry name" value="ACOX_C_alpha1"/>
</dbReference>
<dbReference type="FunFam" id="1.20.140.10:FF:000007">
    <property type="entry name" value="Acyl-coenzyme A oxidase"/>
    <property type="match status" value="1"/>
</dbReference>
<evidence type="ECO:0000313" key="19">
    <source>
        <dbReference type="Proteomes" id="UP001432027"/>
    </source>
</evidence>
<comment type="similarity">
    <text evidence="4">Belongs to the acyl-CoA oxidase family.</text>
</comment>
<keyword evidence="7 14" id="KW-0274">FAD</keyword>
<keyword evidence="8" id="KW-0276">Fatty acid metabolism</keyword>
<feature type="non-terminal residue" evidence="18">
    <location>
        <position position="1"/>
    </location>
</feature>
<dbReference type="Pfam" id="PF22924">
    <property type="entry name" value="ACOX_C_alpha1"/>
    <property type="match status" value="1"/>
</dbReference>
<accession>A0AAV5TIK6</accession>
<dbReference type="Proteomes" id="UP001432027">
    <property type="component" value="Unassembled WGS sequence"/>
</dbReference>
<feature type="domain" description="Acyl-CoA oxidase C-alpha1" evidence="17">
    <location>
        <begin position="286"/>
        <end position="449"/>
    </location>
</feature>
<comment type="cofactor">
    <cofactor evidence="1">
        <name>FAD</name>
        <dbReference type="ChEBI" id="CHEBI:57692"/>
    </cofactor>
</comment>
<evidence type="ECO:0000256" key="4">
    <source>
        <dbReference type="ARBA" id="ARBA00006288"/>
    </source>
</evidence>
<organism evidence="18 19">
    <name type="scientific">Pristionchus entomophagus</name>
    <dbReference type="NCBI Taxonomy" id="358040"/>
    <lineage>
        <taxon>Eukaryota</taxon>
        <taxon>Metazoa</taxon>
        <taxon>Ecdysozoa</taxon>
        <taxon>Nematoda</taxon>
        <taxon>Chromadorea</taxon>
        <taxon>Rhabditida</taxon>
        <taxon>Rhabditina</taxon>
        <taxon>Diplogasteromorpha</taxon>
        <taxon>Diplogasteroidea</taxon>
        <taxon>Neodiplogasteridae</taxon>
        <taxon>Pristionchus</taxon>
    </lineage>
</organism>
<keyword evidence="12" id="KW-0576">Peroxisome</keyword>
<evidence type="ECO:0000256" key="2">
    <source>
        <dbReference type="ARBA" id="ARBA00004275"/>
    </source>
</evidence>
<protein>
    <recommendedName>
        <fullName evidence="20">Acyl-coenzyme A oxidase</fullName>
    </recommendedName>
</protein>
<dbReference type="AlphaFoldDB" id="A0AAV5TIK6"/>
<feature type="binding site" evidence="14">
    <location>
        <position position="144"/>
    </location>
    <ligand>
        <name>FAD</name>
        <dbReference type="ChEBI" id="CHEBI:57692"/>
    </ligand>
</feature>
<comment type="subcellular location">
    <subcellularLocation>
        <location evidence="2">Peroxisome</location>
    </subcellularLocation>
</comment>
<feature type="active site" description="Proton acceptor" evidence="13">
    <location>
        <position position="434"/>
    </location>
</feature>
<evidence type="ECO:0000259" key="16">
    <source>
        <dbReference type="Pfam" id="PF14749"/>
    </source>
</evidence>
<evidence type="ECO:0000256" key="7">
    <source>
        <dbReference type="ARBA" id="ARBA00022827"/>
    </source>
</evidence>
<keyword evidence="19" id="KW-1185">Reference proteome</keyword>
<name>A0AAV5TIK6_9BILA</name>
<evidence type="ECO:0000256" key="5">
    <source>
        <dbReference type="ARBA" id="ARBA00022630"/>
    </source>
</evidence>
<feature type="binding site" evidence="14">
    <location>
        <position position="181"/>
    </location>
    <ligand>
        <name>FAD</name>
        <dbReference type="ChEBI" id="CHEBI:57692"/>
    </ligand>
</feature>
<evidence type="ECO:0000259" key="17">
    <source>
        <dbReference type="Pfam" id="PF22924"/>
    </source>
</evidence>
<dbReference type="InterPro" id="IPR037069">
    <property type="entry name" value="AcylCoA_DH/ox_N_sf"/>
</dbReference>
<sequence length="614" mass="69133">HVSPGASLDDWRKKASFDGEKMTVILQGGEEHLRYKNEMWKVLEKDPLFKKQNRPLTLDEVRLLTHQRWKKFIEYQFVTDMYTQPEKYAALQDVLEEFDQGLSARFGLHFHIFVNAIMSMGTRKHEVIIERAKRNEIVGCFALTELSHGSNTQNFQTTVTHENGQLVFRTPHIGAMKVWCGNLAQSAAHVLVMAQLYVGGKCEGIHGFVIQVRDEKTHRSLPGIRIGDMGEKPGQWNGVENGWMIFEDYRCSVDALLNRGCEITSDGRYVTAFKSARERTSVTLVALSMGRVGIVGKGVLALRQAATIGIRYSAVRKQFGPPNGDELPILSYPLQRRRLLPALAAAISIGFFQKKMLVLFDEYLARVVSGEKSAELVEMSKEVHGLSSCCKPRSTWLGIAALAEARAACGGHGFLYISRLNELRDSFDPTQTFEGENNILVQQASNYLLSQRKQGILTSPMGSTDFLKKSARTFGGWSEDTLHNVTAAYEWLLHYTLTKTENELEKRKKRDEDAFTARNETQIDTAHPLAFAYAELTMIKWADEAVNEIEDEKCKNVLRRVVRLFALSQLQPHLALLYIGGYCSGSEFGTRVKEEQLALERSLSPDCVALVDAI</sequence>
<dbReference type="SUPFAM" id="SSF56645">
    <property type="entry name" value="Acyl-CoA dehydrogenase NM domain-like"/>
    <property type="match status" value="1"/>
</dbReference>
<dbReference type="GO" id="GO:0005524">
    <property type="term" value="F:ATP binding"/>
    <property type="evidence" value="ECO:0007669"/>
    <property type="project" value="UniProtKB-KW"/>
</dbReference>
<evidence type="ECO:0000256" key="13">
    <source>
        <dbReference type="PIRSR" id="PIRSR000168-1"/>
    </source>
</evidence>
<dbReference type="InterPro" id="IPR029320">
    <property type="entry name" value="Acyl-CoA_ox_N"/>
</dbReference>